<proteinExistence type="predicted"/>
<sequence length="272" mass="29649">VGLEKFYNMLLDRGIITQMELQEHHMLEGLREKELSAEVSSFICPCCLASHAEMFDICPSCGVSFQELISRETLVNSQTPRNNATAINDGSKCVMAQEHKEETGVRPGEPPVSVPPAIIEPDVPSKPLNAEPEENYFMSADDLPKGAAGFDDALDEIGEALDSVDEDTVEEQDGILCDSCDSPMQAGLRDIYDQTRGKQSFVLAAICFALGFLGTLALGLFDGFSFARLIAVYATGLLLLFGTVFSGVGAFMFMAREKVFFCPSCTRIYPRG</sequence>
<feature type="non-terminal residue" evidence="3">
    <location>
        <position position="1"/>
    </location>
</feature>
<evidence type="ECO:0000256" key="1">
    <source>
        <dbReference type="SAM" id="MobiDB-lite"/>
    </source>
</evidence>
<feature type="transmembrane region" description="Helical" evidence="2">
    <location>
        <begin position="201"/>
        <end position="224"/>
    </location>
</feature>
<evidence type="ECO:0000313" key="4">
    <source>
        <dbReference type="Proteomes" id="UP000807825"/>
    </source>
</evidence>
<dbReference type="Proteomes" id="UP000807825">
    <property type="component" value="Unassembled WGS sequence"/>
</dbReference>
<organism evidence="3 4">
    <name type="scientific">Desulfomonile tiedjei</name>
    <dbReference type="NCBI Taxonomy" id="2358"/>
    <lineage>
        <taxon>Bacteria</taxon>
        <taxon>Pseudomonadati</taxon>
        <taxon>Thermodesulfobacteriota</taxon>
        <taxon>Desulfomonilia</taxon>
        <taxon>Desulfomonilales</taxon>
        <taxon>Desulfomonilaceae</taxon>
        <taxon>Desulfomonile</taxon>
    </lineage>
</organism>
<comment type="caution">
    <text evidence="3">The sequence shown here is derived from an EMBL/GenBank/DDBJ whole genome shotgun (WGS) entry which is preliminary data.</text>
</comment>
<evidence type="ECO:0000256" key="2">
    <source>
        <dbReference type="SAM" id="Phobius"/>
    </source>
</evidence>
<name>A0A9D6V0Q5_9BACT</name>
<dbReference type="EMBL" id="JACRDE010000286">
    <property type="protein sequence ID" value="MBI5249936.1"/>
    <property type="molecule type" value="Genomic_DNA"/>
</dbReference>
<keyword evidence="2" id="KW-0812">Transmembrane</keyword>
<feature type="region of interest" description="Disordered" evidence="1">
    <location>
        <begin position="101"/>
        <end position="124"/>
    </location>
</feature>
<feature type="transmembrane region" description="Helical" evidence="2">
    <location>
        <begin position="230"/>
        <end position="254"/>
    </location>
</feature>
<accession>A0A9D6V0Q5</accession>
<reference evidence="3" key="1">
    <citation type="submission" date="2020-07" db="EMBL/GenBank/DDBJ databases">
        <title>Huge and variable diversity of episymbiotic CPR bacteria and DPANN archaea in groundwater ecosystems.</title>
        <authorList>
            <person name="He C.Y."/>
            <person name="Keren R."/>
            <person name="Whittaker M."/>
            <person name="Farag I.F."/>
            <person name="Doudna J."/>
            <person name="Cate J.H.D."/>
            <person name="Banfield J.F."/>
        </authorList>
    </citation>
    <scope>NUCLEOTIDE SEQUENCE</scope>
    <source>
        <strain evidence="3">NC_groundwater_1664_Pr3_B-0.1um_52_9</strain>
    </source>
</reference>
<evidence type="ECO:0000313" key="3">
    <source>
        <dbReference type="EMBL" id="MBI5249936.1"/>
    </source>
</evidence>
<keyword evidence="2" id="KW-0472">Membrane</keyword>
<keyword evidence="2" id="KW-1133">Transmembrane helix</keyword>
<protein>
    <submittedName>
        <fullName evidence="3">Uncharacterized protein</fullName>
    </submittedName>
</protein>
<dbReference type="AlphaFoldDB" id="A0A9D6V0Q5"/>
<gene>
    <name evidence="3" type="ORF">HY912_10625</name>
</gene>